<protein>
    <recommendedName>
        <fullName evidence="7">UDP-N-acetylglucosamine--N-acetylmuramyl-(pentapeptide) pyrophosphoryl-undecaprenol N-acetylglucosamine transferase</fullName>
    </recommendedName>
</protein>
<dbReference type="Pfam" id="PF04101">
    <property type="entry name" value="Glyco_tran_28_C"/>
    <property type="match status" value="1"/>
</dbReference>
<dbReference type="CDD" id="cd03785">
    <property type="entry name" value="GT28_MurG"/>
    <property type="match status" value="1"/>
</dbReference>
<evidence type="ECO:0000256" key="2">
    <source>
        <dbReference type="ARBA" id="ARBA00022679"/>
    </source>
</evidence>
<sequence>MKKPLIVLSGGGTLGSVMPLLAVAETLRSEADWLWLGSHHGVERAIIESAGIAYIGISGGKWRRYGDWRNLRDLFLIALGFFQSWYHLAGRHPDLFISAGSYISLPSAWAAKLCGSRVLLHQLDARPGLANVLMAPVADKITVVWSKSLADYGRKAVKTGSLVRDFGHPDKLSACHHLQLSPDRPIILVMGGGTGAADINSMLAEGWPDLDKCCQVIHITGRGKQAVDAESSDYHRYGLMEPPVLAMAYAASDVVVSRAGMGSILDLAAWAKPAIIIPLPHSHQIDNATPILSANAGVVVEQSALDGKLLVALIKDLVADETKCKKLGTNLKRLLASDNGLVDEIKKLLV</sequence>
<proteinExistence type="predicted"/>
<gene>
    <name evidence="5" type="ORF">COT94_03885</name>
</gene>
<evidence type="ECO:0000259" key="3">
    <source>
        <dbReference type="Pfam" id="PF03033"/>
    </source>
</evidence>
<dbReference type="GO" id="GO:1901137">
    <property type="term" value="P:carbohydrate derivative biosynthetic process"/>
    <property type="evidence" value="ECO:0007669"/>
    <property type="project" value="UniProtKB-ARBA"/>
</dbReference>
<dbReference type="GO" id="GO:0005975">
    <property type="term" value="P:carbohydrate metabolic process"/>
    <property type="evidence" value="ECO:0007669"/>
    <property type="project" value="InterPro"/>
</dbReference>
<name>A0A2M6WSG5_9BACT</name>
<dbReference type="AlphaFoldDB" id="A0A2M6WSG5"/>
<organism evidence="5 6">
    <name type="scientific">Candidatus Falkowbacteria bacterium CG10_big_fil_rev_8_21_14_0_10_37_14</name>
    <dbReference type="NCBI Taxonomy" id="1974561"/>
    <lineage>
        <taxon>Bacteria</taxon>
        <taxon>Candidatus Falkowiibacteriota</taxon>
    </lineage>
</organism>
<dbReference type="EMBL" id="PFAM01000023">
    <property type="protein sequence ID" value="PIT95702.1"/>
    <property type="molecule type" value="Genomic_DNA"/>
</dbReference>
<dbReference type="PANTHER" id="PTHR21015">
    <property type="entry name" value="UDP-N-ACETYLGLUCOSAMINE--N-ACETYLMURAMYL-(PENTAPEPTIDE) PYROPHOSPHORYL-UNDECAPRENOL N-ACETYLGLUCOSAMINE TRANSFERASE 1"/>
    <property type="match status" value="1"/>
</dbReference>
<dbReference type="Pfam" id="PF03033">
    <property type="entry name" value="Glyco_transf_28"/>
    <property type="match status" value="1"/>
</dbReference>
<dbReference type="Gene3D" id="3.40.50.2000">
    <property type="entry name" value="Glycogen Phosphorylase B"/>
    <property type="match status" value="2"/>
</dbReference>
<evidence type="ECO:0000256" key="1">
    <source>
        <dbReference type="ARBA" id="ARBA00022676"/>
    </source>
</evidence>
<dbReference type="InterPro" id="IPR007235">
    <property type="entry name" value="Glyco_trans_28_C"/>
</dbReference>
<evidence type="ECO:0000259" key="4">
    <source>
        <dbReference type="Pfam" id="PF04101"/>
    </source>
</evidence>
<reference evidence="6" key="1">
    <citation type="submission" date="2017-09" db="EMBL/GenBank/DDBJ databases">
        <title>Depth-based differentiation of microbial function through sediment-hosted aquifers and enrichment of novel symbionts in the deep terrestrial subsurface.</title>
        <authorList>
            <person name="Probst A.J."/>
            <person name="Ladd B."/>
            <person name="Jarett J.K."/>
            <person name="Geller-Mcgrath D.E."/>
            <person name="Sieber C.M.K."/>
            <person name="Emerson J.B."/>
            <person name="Anantharaman K."/>
            <person name="Thomas B.C."/>
            <person name="Malmstrom R."/>
            <person name="Stieglmeier M."/>
            <person name="Klingl A."/>
            <person name="Woyke T."/>
            <person name="Ryan C.M."/>
            <person name="Banfield J.F."/>
        </authorList>
    </citation>
    <scope>NUCLEOTIDE SEQUENCE [LARGE SCALE GENOMIC DNA]</scope>
</reference>
<keyword evidence="2" id="KW-0808">Transferase</keyword>
<dbReference type="SUPFAM" id="SSF53756">
    <property type="entry name" value="UDP-Glycosyltransferase/glycogen phosphorylase"/>
    <property type="match status" value="1"/>
</dbReference>
<dbReference type="InterPro" id="IPR004276">
    <property type="entry name" value="GlycoTrans_28_N"/>
</dbReference>
<dbReference type="GO" id="GO:0016758">
    <property type="term" value="F:hexosyltransferase activity"/>
    <property type="evidence" value="ECO:0007669"/>
    <property type="project" value="InterPro"/>
</dbReference>
<evidence type="ECO:0008006" key="7">
    <source>
        <dbReference type="Google" id="ProtNLM"/>
    </source>
</evidence>
<feature type="domain" description="Glycosyltransferase family 28 N-terminal" evidence="3">
    <location>
        <begin position="6"/>
        <end position="142"/>
    </location>
</feature>
<accession>A0A2M6WSG5</accession>
<dbReference type="PANTHER" id="PTHR21015:SF22">
    <property type="entry name" value="GLYCOSYLTRANSFERASE"/>
    <property type="match status" value="1"/>
</dbReference>
<keyword evidence="1" id="KW-0328">Glycosyltransferase</keyword>
<feature type="domain" description="Glycosyl transferase family 28 C-terminal" evidence="4">
    <location>
        <begin position="186"/>
        <end position="326"/>
    </location>
</feature>
<evidence type="ECO:0000313" key="5">
    <source>
        <dbReference type="EMBL" id="PIT95702.1"/>
    </source>
</evidence>
<dbReference type="Proteomes" id="UP000228533">
    <property type="component" value="Unassembled WGS sequence"/>
</dbReference>
<evidence type="ECO:0000313" key="6">
    <source>
        <dbReference type="Proteomes" id="UP000228533"/>
    </source>
</evidence>
<comment type="caution">
    <text evidence="5">The sequence shown here is derived from an EMBL/GenBank/DDBJ whole genome shotgun (WGS) entry which is preliminary data.</text>
</comment>